<organism evidence="1 2">
    <name type="scientific">Polarella glacialis</name>
    <name type="common">Dinoflagellate</name>
    <dbReference type="NCBI Taxonomy" id="89957"/>
    <lineage>
        <taxon>Eukaryota</taxon>
        <taxon>Sar</taxon>
        <taxon>Alveolata</taxon>
        <taxon>Dinophyceae</taxon>
        <taxon>Suessiales</taxon>
        <taxon>Suessiaceae</taxon>
        <taxon>Polarella</taxon>
    </lineage>
</organism>
<dbReference type="Proteomes" id="UP000654075">
    <property type="component" value="Unassembled WGS sequence"/>
</dbReference>
<comment type="caution">
    <text evidence="1">The sequence shown here is derived from an EMBL/GenBank/DDBJ whole genome shotgun (WGS) entry which is preliminary data.</text>
</comment>
<dbReference type="OrthoDB" id="434319at2759"/>
<dbReference type="EMBL" id="CAJNNV010031366">
    <property type="protein sequence ID" value="CAE8635887.1"/>
    <property type="molecule type" value="Genomic_DNA"/>
</dbReference>
<dbReference type="Gene3D" id="3.60.130.30">
    <property type="match status" value="1"/>
</dbReference>
<proteinExistence type="predicted"/>
<sequence length="352" mass="38420">MDANFESDDESLPMSLLLKPAPAPRDASVSLEDVLHALEAQAFPESQRKNVRQANAETAPQGMCLGITGNWIKGAAVSVQTRKKPQLSALLCAFARQELPGFRFSSVQVNKDYRAALHVDKNNHGLSYIIGLGDYSGGWLWVDNGSSTGRAKDIRNRWFQFDGNRPHCVSPFQGRRYTLVFFTYCHPRLKPSLSSQDLDALYGLGFPLPSAVDPRQAASLVPAPHGLPPAAERLAGAGDALVRFEHEVTRRGGIGQLCLRVHDEARRETVEVALGHKTPLQHLAVALCDEGVQEAAGPEGERQRKEPQLPELQLGSLRLLPGDTLCGLGLRRANLLQASSSLSKRRRLMAGA</sequence>
<keyword evidence="2" id="KW-1185">Reference proteome</keyword>
<accession>A0A813HDC3</accession>
<reference evidence="1" key="1">
    <citation type="submission" date="2021-02" db="EMBL/GenBank/DDBJ databases">
        <authorList>
            <person name="Dougan E. K."/>
            <person name="Rhodes N."/>
            <person name="Thang M."/>
            <person name="Chan C."/>
        </authorList>
    </citation>
    <scope>NUCLEOTIDE SEQUENCE</scope>
</reference>
<protein>
    <submittedName>
        <fullName evidence="1">Uncharacterized protein</fullName>
    </submittedName>
</protein>
<gene>
    <name evidence="1" type="ORF">PGLA1383_LOCUS51461</name>
</gene>
<name>A0A813HDC3_POLGL</name>
<dbReference type="AlphaFoldDB" id="A0A813HDC3"/>
<evidence type="ECO:0000313" key="2">
    <source>
        <dbReference type="Proteomes" id="UP000654075"/>
    </source>
</evidence>
<evidence type="ECO:0000313" key="1">
    <source>
        <dbReference type="EMBL" id="CAE8635887.1"/>
    </source>
</evidence>